<protein>
    <submittedName>
        <fullName evidence="1">Uncharacterized protein</fullName>
    </submittedName>
</protein>
<organism evidence="1 2">
    <name type="scientific">Streptococcus porcinus str. Jelinkova 176</name>
    <dbReference type="NCBI Taxonomy" id="873448"/>
    <lineage>
        <taxon>Bacteria</taxon>
        <taxon>Bacillati</taxon>
        <taxon>Bacillota</taxon>
        <taxon>Bacilli</taxon>
        <taxon>Lactobacillales</taxon>
        <taxon>Streptococcaceae</taxon>
        <taxon>Streptococcus</taxon>
    </lineage>
</organism>
<gene>
    <name evidence="1" type="ORF">STRPO_1851</name>
</gene>
<evidence type="ECO:0000313" key="2">
    <source>
        <dbReference type="Proteomes" id="UP000005356"/>
    </source>
</evidence>
<sequence>MNKAMKQMGIDLSKLDRLTKQKYQFRGKLIKKKINSY</sequence>
<evidence type="ECO:0000313" key="1">
    <source>
        <dbReference type="EMBL" id="EGJ26799.1"/>
    </source>
</evidence>
<dbReference type="EMBL" id="AEUU02000001">
    <property type="protein sequence ID" value="EGJ26799.1"/>
    <property type="molecule type" value="Genomic_DNA"/>
</dbReference>
<comment type="caution">
    <text evidence="1">The sequence shown here is derived from an EMBL/GenBank/DDBJ whole genome shotgun (WGS) entry which is preliminary data.</text>
</comment>
<proteinExistence type="predicted"/>
<reference evidence="1 2" key="1">
    <citation type="journal article" date="2014" name="Int. J. Syst. Evol. Microbiol.">
        <title>Phylogenomics and the dynamic genome evolution of the genus Streptococcus.</title>
        <authorList>
            <consortium name="The Broad Institute Genome Sequencing Platform"/>
            <person name="Richards V.P."/>
            <person name="Palmer S.R."/>
            <person name="Pavinski Bitar P.D."/>
            <person name="Qin X."/>
            <person name="Weinstock G.M."/>
            <person name="Highlander S.K."/>
            <person name="Town C.D."/>
            <person name="Burne R.A."/>
            <person name="Stanhope M.J."/>
        </authorList>
    </citation>
    <scope>NUCLEOTIDE SEQUENCE [LARGE SCALE GENOMIC DNA]</scope>
    <source>
        <strain evidence="1 2">Jelinkova 176</strain>
    </source>
</reference>
<keyword evidence="2" id="KW-1185">Reference proteome</keyword>
<dbReference type="Proteomes" id="UP000005356">
    <property type="component" value="Unassembled WGS sequence"/>
</dbReference>
<accession>A0ABP2KZD6</accession>
<name>A0ABP2KZD6_STRPO</name>